<feature type="transmembrane region" description="Helical" evidence="13">
    <location>
        <begin position="56"/>
        <end position="75"/>
    </location>
</feature>
<dbReference type="Gene3D" id="3.40.50.80">
    <property type="entry name" value="Nucleotide-binding domain of ferredoxin-NADP reductase (FNR) module"/>
    <property type="match status" value="1"/>
</dbReference>
<dbReference type="PANTHER" id="PTHR47354">
    <property type="entry name" value="NADH OXIDOREDUCTASE HCR"/>
    <property type="match status" value="1"/>
</dbReference>
<feature type="transmembrane region" description="Helical" evidence="13">
    <location>
        <begin position="135"/>
        <end position="157"/>
    </location>
</feature>
<organism evidence="15 16">
    <name type="scientific">Lentzea aerocolonigenes</name>
    <name type="common">Lechevalieria aerocolonigenes</name>
    <name type="synonym">Saccharothrix aerocolonigenes</name>
    <dbReference type="NCBI Taxonomy" id="68170"/>
    <lineage>
        <taxon>Bacteria</taxon>
        <taxon>Bacillati</taxon>
        <taxon>Actinomycetota</taxon>
        <taxon>Actinomycetes</taxon>
        <taxon>Pseudonocardiales</taxon>
        <taxon>Pseudonocardiaceae</taxon>
        <taxon>Lentzea</taxon>
    </lineage>
</organism>
<evidence type="ECO:0000256" key="10">
    <source>
        <dbReference type="ARBA" id="ARBA00023004"/>
    </source>
</evidence>
<feature type="transmembrane region" description="Helical" evidence="13">
    <location>
        <begin position="169"/>
        <end position="187"/>
    </location>
</feature>
<keyword evidence="4 13" id="KW-0812">Transmembrane</keyword>
<keyword evidence="3" id="KW-0285">Flavoprotein</keyword>
<protein>
    <submittedName>
        <fullName evidence="15">Oxidoreductase</fullName>
    </submittedName>
</protein>
<dbReference type="EMBL" id="JYJG01000064">
    <property type="protein sequence ID" value="KJK50211.1"/>
    <property type="molecule type" value="Genomic_DNA"/>
</dbReference>
<feature type="transmembrane region" description="Helical" evidence="13">
    <location>
        <begin position="26"/>
        <end position="44"/>
    </location>
</feature>
<comment type="subcellular location">
    <subcellularLocation>
        <location evidence="2">Membrane</location>
        <topology evidence="2">Multi-pass membrane protein</topology>
    </subcellularLocation>
</comment>
<dbReference type="eggNOG" id="COG4097">
    <property type="taxonomic scope" value="Bacteria"/>
</dbReference>
<dbReference type="CDD" id="cd06198">
    <property type="entry name" value="FNR_like_3"/>
    <property type="match status" value="1"/>
</dbReference>
<dbReference type="PRINTS" id="PR00410">
    <property type="entry name" value="PHEHYDRXLASE"/>
</dbReference>
<evidence type="ECO:0000313" key="15">
    <source>
        <dbReference type="EMBL" id="KJK50211.1"/>
    </source>
</evidence>
<dbReference type="InterPro" id="IPR013112">
    <property type="entry name" value="FAD-bd_8"/>
</dbReference>
<evidence type="ECO:0000256" key="5">
    <source>
        <dbReference type="ARBA" id="ARBA00022714"/>
    </source>
</evidence>
<keyword evidence="6" id="KW-0479">Metal-binding</keyword>
<dbReference type="GO" id="GO:0016491">
    <property type="term" value="F:oxidoreductase activity"/>
    <property type="evidence" value="ECO:0007669"/>
    <property type="project" value="UniProtKB-KW"/>
</dbReference>
<evidence type="ECO:0000256" key="8">
    <source>
        <dbReference type="ARBA" id="ARBA00022989"/>
    </source>
</evidence>
<dbReference type="SUPFAM" id="SSF52343">
    <property type="entry name" value="Ferredoxin reductase-like, C-terminal NADP-linked domain"/>
    <property type="match status" value="1"/>
</dbReference>
<feature type="transmembrane region" description="Helical" evidence="13">
    <location>
        <begin position="199"/>
        <end position="219"/>
    </location>
</feature>
<evidence type="ECO:0000256" key="2">
    <source>
        <dbReference type="ARBA" id="ARBA00004141"/>
    </source>
</evidence>
<evidence type="ECO:0000256" key="13">
    <source>
        <dbReference type="SAM" id="Phobius"/>
    </source>
</evidence>
<comment type="caution">
    <text evidence="15">The sequence shown here is derived from an EMBL/GenBank/DDBJ whole genome shotgun (WGS) entry which is preliminary data.</text>
</comment>
<keyword evidence="5" id="KW-0001">2Fe-2S</keyword>
<evidence type="ECO:0000259" key="14">
    <source>
        <dbReference type="PROSITE" id="PS51384"/>
    </source>
</evidence>
<evidence type="ECO:0000256" key="12">
    <source>
        <dbReference type="ARBA" id="ARBA00023136"/>
    </source>
</evidence>
<keyword evidence="12 13" id="KW-0472">Membrane</keyword>
<evidence type="ECO:0000256" key="4">
    <source>
        <dbReference type="ARBA" id="ARBA00022692"/>
    </source>
</evidence>
<dbReference type="InterPro" id="IPR017938">
    <property type="entry name" value="Riboflavin_synthase-like_b-brl"/>
</dbReference>
<dbReference type="RefSeq" id="WP_082114586.1">
    <property type="nucleotide sequence ID" value="NZ_JYJG01000064.1"/>
</dbReference>
<evidence type="ECO:0000313" key="16">
    <source>
        <dbReference type="Proteomes" id="UP000033393"/>
    </source>
</evidence>
<dbReference type="InterPro" id="IPR001433">
    <property type="entry name" value="OxRdtase_FAD/NAD-bd"/>
</dbReference>
<dbReference type="Pfam" id="PF00175">
    <property type="entry name" value="NAD_binding_1"/>
    <property type="match status" value="1"/>
</dbReference>
<evidence type="ECO:0000256" key="1">
    <source>
        <dbReference type="ARBA" id="ARBA00001974"/>
    </source>
</evidence>
<dbReference type="STRING" id="68170.GCA_000974445_03126"/>
<dbReference type="PANTHER" id="PTHR47354:SF8">
    <property type="entry name" value="1,2-PHENYLACETYL-COA EPOXIDASE, SUBUNIT E"/>
    <property type="match status" value="1"/>
</dbReference>
<reference evidence="15 16" key="1">
    <citation type="submission" date="2015-02" db="EMBL/GenBank/DDBJ databases">
        <authorList>
            <person name="Ju K.-S."/>
            <person name="Doroghazi J.R."/>
            <person name="Metcalf W."/>
        </authorList>
    </citation>
    <scope>NUCLEOTIDE SEQUENCE [LARGE SCALE GENOMIC DNA]</scope>
    <source>
        <strain evidence="15 16">NRRL B-16140</strain>
    </source>
</reference>
<dbReference type="InterPro" id="IPR039261">
    <property type="entry name" value="FNR_nucleotide-bd"/>
</dbReference>
<dbReference type="InterPro" id="IPR013130">
    <property type="entry name" value="Fe3_Rdtase_TM_dom"/>
</dbReference>
<dbReference type="InterPro" id="IPR017927">
    <property type="entry name" value="FAD-bd_FR_type"/>
</dbReference>
<dbReference type="GO" id="GO:0050660">
    <property type="term" value="F:flavin adenine dinucleotide binding"/>
    <property type="evidence" value="ECO:0007669"/>
    <property type="project" value="TreeGrafter"/>
</dbReference>
<keyword evidence="11" id="KW-0411">Iron-sulfur</keyword>
<evidence type="ECO:0000256" key="6">
    <source>
        <dbReference type="ARBA" id="ARBA00022723"/>
    </source>
</evidence>
<dbReference type="AlphaFoldDB" id="A0A0F0H5R9"/>
<evidence type="ECO:0000256" key="9">
    <source>
        <dbReference type="ARBA" id="ARBA00023002"/>
    </source>
</evidence>
<keyword evidence="9" id="KW-0560">Oxidoreductase</keyword>
<dbReference type="Proteomes" id="UP000033393">
    <property type="component" value="Unassembled WGS sequence"/>
</dbReference>
<accession>A0A0F0H5R9</accession>
<dbReference type="GO" id="GO:0046872">
    <property type="term" value="F:metal ion binding"/>
    <property type="evidence" value="ECO:0007669"/>
    <property type="project" value="UniProtKB-KW"/>
</dbReference>
<keyword evidence="10" id="KW-0408">Iron</keyword>
<feature type="domain" description="FAD-binding FR-type" evidence="14">
    <location>
        <begin position="224"/>
        <end position="324"/>
    </location>
</feature>
<sequence>MTTTLQQPVRPAPAGRATPHKVLAKAGLYAFLLANAAFVTYLFNAAGVGSNKLVNFGRLAGLYGALAMAFQLLLVARLPWLDRRLGMDKLTSWHRWVGFTIFWMLIGHLTFIAFGNAGNDGPIAEIIRQATELEGILRALVAWTIIMVVGVVSARFARRKLAYETWHFIHLYTYIAIFLAFTHQVAVGSTFRKSALATGYWWALWAFAIGSVVIGRLVLPFWCNWRHQFRVAAVVPEAHNVVSVYIEGKDLDQLGAKAGQFFLWRFLTKDRWWQANPFSLSAAPNGKYLRLTAKALGTGSADIRNVKVGTRVFAEGPYGAFTTMHQTKQNALLVAGGVGVTPIRALLEEIKGHVVVLYRVTDPREAVLLRELEGLARAKGAVLRLVTGSSKTITANGPLLGPENIAALVPDVQDRDIFICGPNGMTDAVVRSLDELGVPSNQVHAERFALAN</sequence>
<dbReference type="Gene3D" id="2.40.30.10">
    <property type="entry name" value="Translation factors"/>
    <property type="match status" value="1"/>
</dbReference>
<evidence type="ECO:0000256" key="11">
    <source>
        <dbReference type="ARBA" id="ARBA00023014"/>
    </source>
</evidence>
<dbReference type="PROSITE" id="PS51384">
    <property type="entry name" value="FAD_FR"/>
    <property type="match status" value="1"/>
</dbReference>
<dbReference type="InterPro" id="IPR050415">
    <property type="entry name" value="MRET"/>
</dbReference>
<comment type="cofactor">
    <cofactor evidence="1">
        <name>FAD</name>
        <dbReference type="ChEBI" id="CHEBI:57692"/>
    </cofactor>
</comment>
<keyword evidence="8 13" id="KW-1133">Transmembrane helix</keyword>
<dbReference type="SUPFAM" id="SSF63380">
    <property type="entry name" value="Riboflavin synthase domain-like"/>
    <property type="match status" value="1"/>
</dbReference>
<proteinExistence type="predicted"/>
<dbReference type="Pfam" id="PF01794">
    <property type="entry name" value="Ferric_reduct"/>
    <property type="match status" value="1"/>
</dbReference>
<keyword evidence="7" id="KW-0274">FAD</keyword>
<keyword evidence="16" id="KW-1185">Reference proteome</keyword>
<dbReference type="GO" id="GO:0051537">
    <property type="term" value="F:2 iron, 2 sulfur cluster binding"/>
    <property type="evidence" value="ECO:0007669"/>
    <property type="project" value="UniProtKB-KW"/>
</dbReference>
<evidence type="ECO:0000256" key="7">
    <source>
        <dbReference type="ARBA" id="ARBA00022827"/>
    </source>
</evidence>
<dbReference type="Pfam" id="PF08022">
    <property type="entry name" value="FAD_binding_8"/>
    <property type="match status" value="1"/>
</dbReference>
<gene>
    <name evidence="15" type="ORF">UK23_11550</name>
</gene>
<dbReference type="PATRIC" id="fig|68170.10.peg.1402"/>
<evidence type="ECO:0000256" key="3">
    <source>
        <dbReference type="ARBA" id="ARBA00022630"/>
    </source>
</evidence>
<feature type="transmembrane region" description="Helical" evidence="13">
    <location>
        <begin position="96"/>
        <end position="115"/>
    </location>
</feature>
<name>A0A0F0H5R9_LENAE</name>
<dbReference type="GO" id="GO:0016020">
    <property type="term" value="C:membrane"/>
    <property type="evidence" value="ECO:0007669"/>
    <property type="project" value="UniProtKB-SubCell"/>
</dbReference>
<dbReference type="OrthoDB" id="9801223at2"/>